<keyword evidence="3" id="KW-1185">Reference proteome</keyword>
<feature type="non-terminal residue" evidence="2">
    <location>
        <position position="170"/>
    </location>
</feature>
<feature type="region of interest" description="Disordered" evidence="1">
    <location>
        <begin position="142"/>
        <end position="170"/>
    </location>
</feature>
<protein>
    <submittedName>
        <fullName evidence="2">Uncharacterized protein</fullName>
    </submittedName>
</protein>
<evidence type="ECO:0000313" key="3">
    <source>
        <dbReference type="Proteomes" id="UP001202328"/>
    </source>
</evidence>
<dbReference type="AlphaFoldDB" id="A0AAD4XKS8"/>
<evidence type="ECO:0000256" key="1">
    <source>
        <dbReference type="SAM" id="MobiDB-lite"/>
    </source>
</evidence>
<gene>
    <name evidence="2" type="ORF">MKW98_011324</name>
</gene>
<dbReference type="Proteomes" id="UP001202328">
    <property type="component" value="Unassembled WGS sequence"/>
</dbReference>
<accession>A0AAD4XKS8</accession>
<sequence length="170" mass="19362">MVKTKTDDHIQCLEEQNPPPAQTIDNKTGYIQIKVMKNLKQTIRYPGYPDDVEPLPIHGDPEFADALEHDKIKKLCLRANALSLVSSMLCWLEVPSDRVVRQKISRFVVETAKEAIRSGEHMKWFFVYVELEVNTEEFITKNCDGNDVDDGDDITSEDEDADMTSDGETI</sequence>
<proteinExistence type="predicted"/>
<comment type="caution">
    <text evidence="2">The sequence shown here is derived from an EMBL/GenBank/DDBJ whole genome shotgun (WGS) entry which is preliminary data.</text>
</comment>
<organism evidence="2 3">
    <name type="scientific">Papaver atlanticum</name>
    <dbReference type="NCBI Taxonomy" id="357466"/>
    <lineage>
        <taxon>Eukaryota</taxon>
        <taxon>Viridiplantae</taxon>
        <taxon>Streptophyta</taxon>
        <taxon>Embryophyta</taxon>
        <taxon>Tracheophyta</taxon>
        <taxon>Spermatophyta</taxon>
        <taxon>Magnoliopsida</taxon>
        <taxon>Ranunculales</taxon>
        <taxon>Papaveraceae</taxon>
        <taxon>Papaveroideae</taxon>
        <taxon>Papaver</taxon>
    </lineage>
</organism>
<name>A0AAD4XKS8_9MAGN</name>
<feature type="region of interest" description="Disordered" evidence="1">
    <location>
        <begin position="1"/>
        <end position="21"/>
    </location>
</feature>
<feature type="compositionally biased region" description="Basic and acidic residues" evidence="1">
    <location>
        <begin position="1"/>
        <end position="12"/>
    </location>
</feature>
<evidence type="ECO:0000313" key="2">
    <source>
        <dbReference type="EMBL" id="KAI3923694.1"/>
    </source>
</evidence>
<feature type="compositionally biased region" description="Acidic residues" evidence="1">
    <location>
        <begin position="146"/>
        <end position="170"/>
    </location>
</feature>
<dbReference type="EMBL" id="JAJJMB010008429">
    <property type="protein sequence ID" value="KAI3923694.1"/>
    <property type="molecule type" value="Genomic_DNA"/>
</dbReference>
<reference evidence="2" key="1">
    <citation type="submission" date="2022-04" db="EMBL/GenBank/DDBJ databases">
        <title>A functionally conserved STORR gene fusion in Papaver species that diverged 16.8 million years ago.</title>
        <authorList>
            <person name="Catania T."/>
        </authorList>
    </citation>
    <scope>NUCLEOTIDE SEQUENCE</scope>
    <source>
        <strain evidence="2">S-188037</strain>
    </source>
</reference>